<protein>
    <submittedName>
        <fullName evidence="8">Yip1 family protein</fullName>
    </submittedName>
</protein>
<accession>A0ABV6UPE5</accession>
<feature type="transmembrane region" description="Helical" evidence="6">
    <location>
        <begin position="248"/>
        <end position="267"/>
    </location>
</feature>
<name>A0ABV6UPE5_9ACTN</name>
<reference evidence="8 9" key="1">
    <citation type="submission" date="2024-09" db="EMBL/GenBank/DDBJ databases">
        <authorList>
            <person name="Lee S.D."/>
        </authorList>
    </citation>
    <scope>NUCLEOTIDE SEQUENCE [LARGE SCALE GENOMIC DNA]</scope>
    <source>
        <strain evidence="8 9">N1-5</strain>
    </source>
</reference>
<keyword evidence="9" id="KW-1185">Reference proteome</keyword>
<evidence type="ECO:0000256" key="2">
    <source>
        <dbReference type="ARBA" id="ARBA00022692"/>
    </source>
</evidence>
<dbReference type="EMBL" id="JBHEZZ010000009">
    <property type="protein sequence ID" value="MFC1403343.1"/>
    <property type="molecule type" value="Genomic_DNA"/>
</dbReference>
<evidence type="ECO:0000259" key="7">
    <source>
        <dbReference type="Pfam" id="PF04893"/>
    </source>
</evidence>
<feature type="transmembrane region" description="Helical" evidence="6">
    <location>
        <begin position="224"/>
        <end position="241"/>
    </location>
</feature>
<keyword evidence="3 6" id="KW-1133">Transmembrane helix</keyword>
<evidence type="ECO:0000256" key="5">
    <source>
        <dbReference type="SAM" id="MobiDB-lite"/>
    </source>
</evidence>
<evidence type="ECO:0000256" key="6">
    <source>
        <dbReference type="SAM" id="Phobius"/>
    </source>
</evidence>
<evidence type="ECO:0000313" key="8">
    <source>
        <dbReference type="EMBL" id="MFC1403343.1"/>
    </source>
</evidence>
<feature type="region of interest" description="Disordered" evidence="5">
    <location>
        <begin position="1"/>
        <end position="56"/>
    </location>
</feature>
<evidence type="ECO:0000313" key="9">
    <source>
        <dbReference type="Proteomes" id="UP001592528"/>
    </source>
</evidence>
<sequence length="273" mass="28890">MRSNRFSFGRGGGRQMPAAPPPTPEPDRYDDQPGHTRAFTVQVPDGGPGQPSYYGAGDAAGAGAGMADTNGSGGGTTHVTTYRAGTAHPQVSAARLAWRPLLAGIFRHPHRTFAQMRGHQVWAVALIVSAVYGALAVFGFGDTRDSVLNSTFSLALTYVLSSAVGMIIAGLMFGGVTHVLGRRLGGDGAWAPTIGFAMIISFATDAPRLLFSLFLPSDNGFVQLLGWLTWLYCVWLLTAMVRQLHDLPWAKAAGAASIQLILLLVVIKLPTLS</sequence>
<comment type="subcellular location">
    <subcellularLocation>
        <location evidence="1">Membrane</location>
        <topology evidence="1">Multi-pass membrane protein</topology>
    </subcellularLocation>
</comment>
<dbReference type="RefSeq" id="WP_051725329.1">
    <property type="nucleotide sequence ID" value="NZ_JBHEZZ010000009.1"/>
</dbReference>
<evidence type="ECO:0000256" key="1">
    <source>
        <dbReference type="ARBA" id="ARBA00004141"/>
    </source>
</evidence>
<feature type="domain" description="Yip1" evidence="7">
    <location>
        <begin position="104"/>
        <end position="267"/>
    </location>
</feature>
<feature type="compositionally biased region" description="Basic and acidic residues" evidence="5">
    <location>
        <begin position="25"/>
        <end position="34"/>
    </location>
</feature>
<gene>
    <name evidence="8" type="ORF">ACEZDJ_18805</name>
</gene>
<keyword evidence="4 6" id="KW-0472">Membrane</keyword>
<dbReference type="InterPro" id="IPR006977">
    <property type="entry name" value="Yip1_dom"/>
</dbReference>
<comment type="caution">
    <text evidence="8">The sequence shown here is derived from an EMBL/GenBank/DDBJ whole genome shotgun (WGS) entry which is preliminary data.</text>
</comment>
<keyword evidence="2 6" id="KW-0812">Transmembrane</keyword>
<dbReference type="Pfam" id="PF04893">
    <property type="entry name" value="Yip1"/>
    <property type="match status" value="1"/>
</dbReference>
<proteinExistence type="predicted"/>
<evidence type="ECO:0000256" key="4">
    <source>
        <dbReference type="ARBA" id="ARBA00023136"/>
    </source>
</evidence>
<evidence type="ECO:0000256" key="3">
    <source>
        <dbReference type="ARBA" id="ARBA00022989"/>
    </source>
</evidence>
<feature type="transmembrane region" description="Helical" evidence="6">
    <location>
        <begin position="152"/>
        <end position="176"/>
    </location>
</feature>
<dbReference type="Proteomes" id="UP001592528">
    <property type="component" value="Unassembled WGS sequence"/>
</dbReference>
<feature type="transmembrane region" description="Helical" evidence="6">
    <location>
        <begin position="188"/>
        <end position="204"/>
    </location>
</feature>
<organism evidence="8 9">
    <name type="scientific">Streptacidiphilus cavernicola</name>
    <dbReference type="NCBI Taxonomy" id="3342716"/>
    <lineage>
        <taxon>Bacteria</taxon>
        <taxon>Bacillati</taxon>
        <taxon>Actinomycetota</taxon>
        <taxon>Actinomycetes</taxon>
        <taxon>Kitasatosporales</taxon>
        <taxon>Streptomycetaceae</taxon>
        <taxon>Streptacidiphilus</taxon>
    </lineage>
</organism>
<feature type="transmembrane region" description="Helical" evidence="6">
    <location>
        <begin position="121"/>
        <end position="140"/>
    </location>
</feature>